<evidence type="ECO:0000259" key="4">
    <source>
        <dbReference type="Pfam" id="PF00155"/>
    </source>
</evidence>
<dbReference type="AlphaFoldDB" id="A0A934VTA3"/>
<dbReference type="GO" id="GO:0008483">
    <property type="term" value="F:transaminase activity"/>
    <property type="evidence" value="ECO:0007669"/>
    <property type="project" value="UniProtKB-KW"/>
</dbReference>
<evidence type="ECO:0000313" key="5">
    <source>
        <dbReference type="EMBL" id="MBK4214501.1"/>
    </source>
</evidence>
<dbReference type="PANTHER" id="PTHR42832:SF3">
    <property type="entry name" value="L-GLUTAMINE--4-(METHYLSULFANYL)-2-OXOBUTANOATE AMINOTRANSFERASE"/>
    <property type="match status" value="1"/>
</dbReference>
<dbReference type="CDD" id="cd00609">
    <property type="entry name" value="AAT_like"/>
    <property type="match status" value="1"/>
</dbReference>
<name>A0A934VTA3_9RHOB</name>
<gene>
    <name evidence="5" type="ORF">JJJ17_01030</name>
</gene>
<dbReference type="InterPro" id="IPR015421">
    <property type="entry name" value="PyrdxlP-dep_Trfase_major"/>
</dbReference>
<keyword evidence="3" id="KW-0808">Transferase</keyword>
<dbReference type="InterPro" id="IPR015424">
    <property type="entry name" value="PyrdxlP-dep_Trfase"/>
</dbReference>
<dbReference type="GO" id="GO:0030170">
    <property type="term" value="F:pyridoxal phosphate binding"/>
    <property type="evidence" value="ECO:0007669"/>
    <property type="project" value="InterPro"/>
</dbReference>
<feature type="domain" description="Aminotransferase class I/classII large" evidence="4">
    <location>
        <begin position="58"/>
        <end position="388"/>
    </location>
</feature>
<organism evidence="5 6">
    <name type="scientific">Paracoccus caeni</name>
    <dbReference type="NCBI Taxonomy" id="657651"/>
    <lineage>
        <taxon>Bacteria</taxon>
        <taxon>Pseudomonadati</taxon>
        <taxon>Pseudomonadota</taxon>
        <taxon>Alphaproteobacteria</taxon>
        <taxon>Rhodobacterales</taxon>
        <taxon>Paracoccaceae</taxon>
        <taxon>Paracoccus</taxon>
    </lineage>
</organism>
<dbReference type="InterPro" id="IPR050881">
    <property type="entry name" value="LL-DAP_aminotransferase"/>
</dbReference>
<dbReference type="EMBL" id="JAEPRQ010000001">
    <property type="protein sequence ID" value="MBK4214501.1"/>
    <property type="molecule type" value="Genomic_DNA"/>
</dbReference>
<keyword evidence="6" id="KW-1185">Reference proteome</keyword>
<dbReference type="RefSeq" id="WP_200683154.1">
    <property type="nucleotide sequence ID" value="NZ_JAEPRQ010000001.1"/>
</dbReference>
<sequence>MASPERFSNLPEYAFPRLRKLLAGIEPGHPEGASPVVMTIGEPRHAMPEFVGPIIAKHLADFGKYPPNEGTPGLLDAISGWIATRHGIEVAPGRITSLNGTREGLFNAALALCPEEKGGKRPAILIPNPFYQVYAVAAVAVQAEPVFVPATPETGNLPDFEALPVELLDRTAIAYLCSPANPQGSIAGRDYLERLIALAERHDFLIFADECYSEIYRDAPPPGALAVATDMGLADRVVMFNSLSKRSNLPGLRSGFAAGSEANIGLIRRLRSYSGAPLPLPAQHVSEAAWRDEPHAVANRALYQQKYAIADRIFGNVPGYRPVEGGFFLWLPVEDGEEAAKQLWAQAGIQVLPGAYLSREVDGKNPGKGFIRVAMVDTADQTEAALRRLRAVIYDGTTDGEG</sequence>
<evidence type="ECO:0000256" key="1">
    <source>
        <dbReference type="ARBA" id="ARBA00001933"/>
    </source>
</evidence>
<protein>
    <submittedName>
        <fullName evidence="5">Aminotransferase class I/II-fold pyridoxal phosphate-dependent enzyme</fullName>
    </submittedName>
</protein>
<reference evidence="5" key="1">
    <citation type="submission" date="2021-01" db="EMBL/GenBank/DDBJ databases">
        <title>Paracoccus amoyensis sp. nov., isolated from the surface seawater along the coast of Xiamen Island, China.</title>
        <authorList>
            <person name="Lyu L."/>
        </authorList>
    </citation>
    <scope>NUCLEOTIDE SEQUENCE</scope>
    <source>
        <strain evidence="5">MJ17</strain>
    </source>
</reference>
<comment type="caution">
    <text evidence="5">The sequence shown here is derived from an EMBL/GenBank/DDBJ whole genome shotgun (WGS) entry which is preliminary data.</text>
</comment>
<dbReference type="Proteomes" id="UP000640485">
    <property type="component" value="Unassembled WGS sequence"/>
</dbReference>
<dbReference type="PANTHER" id="PTHR42832">
    <property type="entry name" value="AMINO ACID AMINOTRANSFERASE"/>
    <property type="match status" value="1"/>
</dbReference>
<dbReference type="InterPro" id="IPR015422">
    <property type="entry name" value="PyrdxlP-dep_Trfase_small"/>
</dbReference>
<evidence type="ECO:0000256" key="2">
    <source>
        <dbReference type="ARBA" id="ARBA00022576"/>
    </source>
</evidence>
<dbReference type="SUPFAM" id="SSF53383">
    <property type="entry name" value="PLP-dependent transferases"/>
    <property type="match status" value="1"/>
</dbReference>
<evidence type="ECO:0000313" key="6">
    <source>
        <dbReference type="Proteomes" id="UP000640485"/>
    </source>
</evidence>
<proteinExistence type="predicted"/>
<dbReference type="Gene3D" id="3.40.640.10">
    <property type="entry name" value="Type I PLP-dependent aspartate aminotransferase-like (Major domain)"/>
    <property type="match status" value="1"/>
</dbReference>
<comment type="cofactor">
    <cofactor evidence="1">
        <name>pyridoxal 5'-phosphate</name>
        <dbReference type="ChEBI" id="CHEBI:597326"/>
    </cofactor>
</comment>
<dbReference type="InterPro" id="IPR004839">
    <property type="entry name" value="Aminotransferase_I/II_large"/>
</dbReference>
<keyword evidence="2 5" id="KW-0032">Aminotransferase</keyword>
<accession>A0A934VTA3</accession>
<evidence type="ECO:0000256" key="3">
    <source>
        <dbReference type="ARBA" id="ARBA00022679"/>
    </source>
</evidence>
<dbReference type="Gene3D" id="3.90.1150.10">
    <property type="entry name" value="Aspartate Aminotransferase, domain 1"/>
    <property type="match status" value="1"/>
</dbReference>
<dbReference type="Pfam" id="PF00155">
    <property type="entry name" value="Aminotran_1_2"/>
    <property type="match status" value="1"/>
</dbReference>